<accession>A0AAU9U0D8</accession>
<gene>
    <name evidence="2" type="ORF">EEDITHA_LOCUS8995</name>
</gene>
<dbReference type="AlphaFoldDB" id="A0AAU9U0D8"/>
<protein>
    <submittedName>
        <fullName evidence="2">Uncharacterized protein</fullName>
    </submittedName>
</protein>
<organism evidence="2 3">
    <name type="scientific">Euphydryas editha</name>
    <name type="common">Edith's checkerspot</name>
    <dbReference type="NCBI Taxonomy" id="104508"/>
    <lineage>
        <taxon>Eukaryota</taxon>
        <taxon>Metazoa</taxon>
        <taxon>Ecdysozoa</taxon>
        <taxon>Arthropoda</taxon>
        <taxon>Hexapoda</taxon>
        <taxon>Insecta</taxon>
        <taxon>Pterygota</taxon>
        <taxon>Neoptera</taxon>
        <taxon>Endopterygota</taxon>
        <taxon>Lepidoptera</taxon>
        <taxon>Glossata</taxon>
        <taxon>Ditrysia</taxon>
        <taxon>Papilionoidea</taxon>
        <taxon>Nymphalidae</taxon>
        <taxon>Nymphalinae</taxon>
        <taxon>Euphydryas</taxon>
    </lineage>
</organism>
<feature type="coiled-coil region" evidence="1">
    <location>
        <begin position="50"/>
        <end position="84"/>
    </location>
</feature>
<evidence type="ECO:0000256" key="1">
    <source>
        <dbReference type="SAM" id="Coils"/>
    </source>
</evidence>
<dbReference type="Gene3D" id="1.20.5.4090">
    <property type="match status" value="1"/>
</dbReference>
<sequence length="152" mass="17244">MSEIIRRELSAAMRAQMPSLMEKLFEINFNPIKAQLDVLQDSVKFMNDQYEDFKDSVHAIINENKALKAECTQLRATVNNLADRLNRMEQCMRDSNLEIQGVPEFKSEDVVSVVKQVAKVVSAKLHDEDILSCTRVAAMNKKDKGLVQLSLS</sequence>
<comment type="caution">
    <text evidence="2">The sequence shown here is derived from an EMBL/GenBank/DDBJ whole genome shotgun (WGS) entry which is preliminary data.</text>
</comment>
<keyword evidence="3" id="KW-1185">Reference proteome</keyword>
<proteinExistence type="predicted"/>
<keyword evidence="1" id="KW-0175">Coiled coil</keyword>
<reference evidence="2" key="1">
    <citation type="submission" date="2022-03" db="EMBL/GenBank/DDBJ databases">
        <authorList>
            <person name="Tunstrom K."/>
        </authorList>
    </citation>
    <scope>NUCLEOTIDE SEQUENCE</scope>
</reference>
<dbReference type="Proteomes" id="UP001153954">
    <property type="component" value="Unassembled WGS sequence"/>
</dbReference>
<name>A0AAU9U0D8_EUPED</name>
<dbReference type="EMBL" id="CAKOGL010000013">
    <property type="protein sequence ID" value="CAH2093319.1"/>
    <property type="molecule type" value="Genomic_DNA"/>
</dbReference>
<evidence type="ECO:0000313" key="2">
    <source>
        <dbReference type="EMBL" id="CAH2093319.1"/>
    </source>
</evidence>
<evidence type="ECO:0000313" key="3">
    <source>
        <dbReference type="Proteomes" id="UP001153954"/>
    </source>
</evidence>